<feature type="domain" description="ThuA-like" evidence="2">
    <location>
        <begin position="338"/>
        <end position="523"/>
    </location>
</feature>
<feature type="signal peptide" evidence="1">
    <location>
        <begin position="1"/>
        <end position="21"/>
    </location>
</feature>
<dbReference type="OrthoDB" id="272395at2"/>
<dbReference type="Proteomes" id="UP000240009">
    <property type="component" value="Unassembled WGS sequence"/>
</dbReference>
<accession>A0A2S8F594</accession>
<dbReference type="Pfam" id="PF06283">
    <property type="entry name" value="ThuA"/>
    <property type="match status" value="1"/>
</dbReference>
<proteinExistence type="predicted"/>
<dbReference type="SUPFAM" id="SSF52499">
    <property type="entry name" value="Isochorismatase-like hydrolases"/>
    <property type="match status" value="1"/>
</dbReference>
<dbReference type="EMBL" id="PUIA01000057">
    <property type="protein sequence ID" value="PQO27319.1"/>
    <property type="molecule type" value="Genomic_DNA"/>
</dbReference>
<evidence type="ECO:0000259" key="2">
    <source>
        <dbReference type="Pfam" id="PF06283"/>
    </source>
</evidence>
<evidence type="ECO:0000256" key="1">
    <source>
        <dbReference type="SAM" id="SignalP"/>
    </source>
</evidence>
<dbReference type="AlphaFoldDB" id="A0A2S8F594"/>
<gene>
    <name evidence="3" type="ORF">C5Y96_17395</name>
</gene>
<keyword evidence="1" id="KW-0732">Signal</keyword>
<dbReference type="InterPro" id="IPR036380">
    <property type="entry name" value="Isochorismatase-like_sf"/>
</dbReference>
<protein>
    <submittedName>
        <fullName evidence="3">Nicotinamidase</fullName>
    </submittedName>
</protein>
<feature type="chain" id="PRO_5015412245" evidence="1">
    <location>
        <begin position="22"/>
        <end position="544"/>
    </location>
</feature>
<organism evidence="3 4">
    <name type="scientific">Blastopirellula marina</name>
    <dbReference type="NCBI Taxonomy" id="124"/>
    <lineage>
        <taxon>Bacteria</taxon>
        <taxon>Pseudomonadati</taxon>
        <taxon>Planctomycetota</taxon>
        <taxon>Planctomycetia</taxon>
        <taxon>Pirellulales</taxon>
        <taxon>Pirellulaceae</taxon>
        <taxon>Blastopirellula</taxon>
    </lineage>
</organism>
<name>A0A2S8F594_9BACT</name>
<sequence>MYQPQLVSCLLALVFTMPCVAGDLEMTLRYQQETSPDSGRYHRLTRQESWKPSETAIIVCDVWDLHHCQNAVLRVQEFAPRLDHVLSKAREQGVTIIHAPSGCMEHYAQHPARRRAQLIAPAPTLPEEITKWCYQIPSEEKGVYPVDQSDGGEDDEPEQHVNWAEELMNRGLNPKAPWSKQTDLLTIDAEKDYISDKGDEVWNILSAKGIDNVILTGVHTNMCVLGRPFGLRQLAKNGKNVVLMRDMTDTMYNPEAWPFVSHFTGTDLIISHIEKFVAPTVTSDQLIGGKPFVFKGDVRPHVVIAMAEAEYETNRTLPEFANAYLGKDFRVSYCFANDTNRDNIPGFDTALEDADVLVLSVRRRALPLKQMEALRKYIVAGKPVIGIRTACHAFSLHGKEPPEGTETWEAFDPEVFGGNYHGHYPSKIASHIDVVTDSSSHPILQGISRDRYTQYGSLYKTSPIANSASLLLTGAVEGQPQEPVAWTFDRADRGKSFFTSLGHKTDFDKPMFQRLLLNGIYWAAGEPIPQEFDLEKPVEPRKKW</sequence>
<dbReference type="PANTHER" id="PTHR40469">
    <property type="entry name" value="SECRETED GLYCOSYL HYDROLASE"/>
    <property type="match status" value="1"/>
</dbReference>
<reference evidence="3 4" key="1">
    <citation type="submission" date="2018-02" db="EMBL/GenBank/DDBJ databases">
        <title>Comparative genomes isolates from brazilian mangrove.</title>
        <authorList>
            <person name="Araujo J.E."/>
            <person name="Taketani R.G."/>
            <person name="Silva M.C.P."/>
            <person name="Loureco M.V."/>
            <person name="Andreote F.D."/>
        </authorList>
    </citation>
    <scope>NUCLEOTIDE SEQUENCE [LARGE SCALE GENOMIC DNA]</scope>
    <source>
        <strain evidence="3 4">HEX-2 MGV</strain>
    </source>
</reference>
<evidence type="ECO:0000313" key="3">
    <source>
        <dbReference type="EMBL" id="PQO27319.1"/>
    </source>
</evidence>
<dbReference type="InterPro" id="IPR029010">
    <property type="entry name" value="ThuA-like"/>
</dbReference>
<comment type="caution">
    <text evidence="3">The sequence shown here is derived from an EMBL/GenBank/DDBJ whole genome shotgun (WGS) entry which is preliminary data.</text>
</comment>
<evidence type="ECO:0000313" key="4">
    <source>
        <dbReference type="Proteomes" id="UP000240009"/>
    </source>
</evidence>
<dbReference type="PANTHER" id="PTHR40469:SF2">
    <property type="entry name" value="GALACTOSE-BINDING DOMAIN-LIKE SUPERFAMILY PROTEIN"/>
    <property type="match status" value="1"/>
</dbReference>
<dbReference type="Gene3D" id="3.40.50.880">
    <property type="match status" value="1"/>
</dbReference>
<dbReference type="SUPFAM" id="SSF52317">
    <property type="entry name" value="Class I glutamine amidotransferase-like"/>
    <property type="match status" value="1"/>
</dbReference>
<dbReference type="InterPro" id="IPR029062">
    <property type="entry name" value="Class_I_gatase-like"/>
</dbReference>
<dbReference type="Gene3D" id="3.40.50.850">
    <property type="entry name" value="Isochorismatase-like"/>
    <property type="match status" value="1"/>
</dbReference>